<organism evidence="1 2">
    <name type="scientific">Streptococcus sanguinis SK1087</name>
    <dbReference type="NCBI Taxonomy" id="888824"/>
    <lineage>
        <taxon>Bacteria</taxon>
        <taxon>Bacillati</taxon>
        <taxon>Bacillota</taxon>
        <taxon>Bacilli</taxon>
        <taxon>Lactobacillales</taxon>
        <taxon>Streptococcaceae</taxon>
        <taxon>Streptococcus</taxon>
    </lineage>
</organism>
<accession>F3SH49</accession>
<evidence type="ECO:0000313" key="2">
    <source>
        <dbReference type="Proteomes" id="UP000003378"/>
    </source>
</evidence>
<name>F3SH49_STRSA</name>
<proteinExistence type="predicted"/>
<dbReference type="HOGENOM" id="CLU_3030640_0_0_9"/>
<dbReference type="Proteomes" id="UP000003378">
    <property type="component" value="Unassembled WGS sequence"/>
</dbReference>
<sequence length="55" mass="6612">MEQKISPLIQRELSASLYEAGFLIFLRFSLFKDSYCNRFMVKYRTDVQKICLEIK</sequence>
<comment type="caution">
    <text evidence="1">The sequence shown here is derived from an EMBL/GenBank/DDBJ whole genome shotgun (WGS) entry which is preliminary data.</text>
</comment>
<reference evidence="1 2" key="1">
    <citation type="submission" date="2011-03" db="EMBL/GenBank/DDBJ databases">
        <authorList>
            <person name="Muzny D."/>
            <person name="Qin X."/>
            <person name="Deng J."/>
            <person name="Jiang H."/>
            <person name="Liu Y."/>
            <person name="Qu J."/>
            <person name="Song X.-Z."/>
            <person name="Zhang L."/>
            <person name="Thornton R."/>
            <person name="Coyle M."/>
            <person name="Francisco L."/>
            <person name="Jackson L."/>
            <person name="Javaid M."/>
            <person name="Korchina V."/>
            <person name="Kovar C."/>
            <person name="Mata R."/>
            <person name="Mathew T."/>
            <person name="Ngo R."/>
            <person name="Nguyen L."/>
            <person name="Nguyen N."/>
            <person name="Okwuonu G."/>
            <person name="Ongeri F."/>
            <person name="Pham C."/>
            <person name="Simmons D."/>
            <person name="Wilczek-Boney K."/>
            <person name="Hale W."/>
            <person name="Jakkamsetti A."/>
            <person name="Pham P."/>
            <person name="Ruth R."/>
            <person name="San Lucas F."/>
            <person name="Warren J."/>
            <person name="Zhang J."/>
            <person name="Zhao Z."/>
            <person name="Zhou C."/>
            <person name="Zhu D."/>
            <person name="Lee S."/>
            <person name="Bess C."/>
            <person name="Blankenburg K."/>
            <person name="Forbes L."/>
            <person name="Fu Q."/>
            <person name="Gubbala S."/>
            <person name="Hirani K."/>
            <person name="Jayaseelan J.C."/>
            <person name="Lara F."/>
            <person name="Munidasa M."/>
            <person name="Palculict T."/>
            <person name="Patil S."/>
            <person name="Pu L.-L."/>
            <person name="Saada N."/>
            <person name="Tang L."/>
            <person name="Weissenberger G."/>
            <person name="Zhu Y."/>
            <person name="Hemphill L."/>
            <person name="Shang Y."/>
            <person name="Youmans B."/>
            <person name="Ayvaz T."/>
            <person name="Ross M."/>
            <person name="Santibanez J."/>
            <person name="Aqrawi P."/>
            <person name="Gross S."/>
            <person name="Joshi V."/>
            <person name="Fowler G."/>
            <person name="Nazareth L."/>
            <person name="Reid J."/>
            <person name="Worley K."/>
            <person name="Petrosino J."/>
            <person name="Highlander S."/>
            <person name="Gibbs R."/>
        </authorList>
    </citation>
    <scope>NUCLEOTIDE SEQUENCE [LARGE SCALE GENOMIC DNA]</scope>
    <source>
        <strain evidence="1 2">SK1087</strain>
    </source>
</reference>
<dbReference type="AlphaFoldDB" id="F3SH49"/>
<gene>
    <name evidence="1" type="ORF">HMPREF9397_0471</name>
</gene>
<dbReference type="EMBL" id="AFDP01000004">
    <property type="protein sequence ID" value="EGG40657.1"/>
    <property type="molecule type" value="Genomic_DNA"/>
</dbReference>
<evidence type="ECO:0000313" key="1">
    <source>
        <dbReference type="EMBL" id="EGG40657.1"/>
    </source>
</evidence>
<protein>
    <submittedName>
        <fullName evidence="1">Uncharacterized protein</fullName>
    </submittedName>
</protein>